<keyword evidence="1" id="KW-0812">Transmembrane</keyword>
<name>A0A6I3WEZ1_9PSED</name>
<accession>A0A6I3WEZ1</accession>
<reference evidence="2 3" key="1">
    <citation type="submission" date="2019-11" db="EMBL/GenBank/DDBJ databases">
        <title>Pseudomonas karstica sp. nov. and Pseudomonas spelaei sp. nov. from karst caves.</title>
        <authorList>
            <person name="Zeman M."/>
        </authorList>
    </citation>
    <scope>NUCLEOTIDE SEQUENCE [LARGE SCALE GENOMIC DNA]</scope>
    <source>
        <strain evidence="2 3">CCM 7893</strain>
    </source>
</reference>
<keyword evidence="3" id="KW-1185">Reference proteome</keyword>
<evidence type="ECO:0000313" key="3">
    <source>
        <dbReference type="Proteomes" id="UP000438196"/>
    </source>
</evidence>
<dbReference type="RefSeq" id="WP_155584963.1">
    <property type="nucleotide sequence ID" value="NZ_JBHSTH010000041.1"/>
</dbReference>
<gene>
    <name evidence="2" type="ORF">GNF76_20605</name>
</gene>
<proteinExistence type="predicted"/>
<evidence type="ECO:0000313" key="2">
    <source>
        <dbReference type="EMBL" id="MUF06761.1"/>
    </source>
</evidence>
<evidence type="ECO:0008006" key="4">
    <source>
        <dbReference type="Google" id="ProtNLM"/>
    </source>
</evidence>
<feature type="transmembrane region" description="Helical" evidence="1">
    <location>
        <begin position="50"/>
        <end position="67"/>
    </location>
</feature>
<feature type="transmembrane region" description="Helical" evidence="1">
    <location>
        <begin position="6"/>
        <end position="29"/>
    </location>
</feature>
<keyword evidence="1" id="KW-0472">Membrane</keyword>
<dbReference type="Proteomes" id="UP000438196">
    <property type="component" value="Unassembled WGS sequence"/>
</dbReference>
<protein>
    <recommendedName>
        <fullName evidence="4">DUF1656 domain-containing protein</fullName>
    </recommendedName>
</protein>
<dbReference type="EMBL" id="WNNK01000019">
    <property type="protein sequence ID" value="MUF06761.1"/>
    <property type="molecule type" value="Genomic_DNA"/>
</dbReference>
<dbReference type="AlphaFoldDB" id="A0A6I3WEZ1"/>
<comment type="caution">
    <text evidence="2">The sequence shown here is derived from an EMBL/GenBank/DDBJ whole genome shotgun (WGS) entry which is preliminary data.</text>
</comment>
<keyword evidence="1" id="KW-1133">Transmembrane helix</keyword>
<sequence length="71" mass="8171">MPDIVIGSLLFIPGLFKILFFGVFAWLLVRELYKRWLINELESFSRVVDIGILAIITYGTHVLYLSLEPSL</sequence>
<organism evidence="2 3">
    <name type="scientific">Pseudomonas spelaei</name>
    <dbReference type="NCBI Taxonomy" id="1055469"/>
    <lineage>
        <taxon>Bacteria</taxon>
        <taxon>Pseudomonadati</taxon>
        <taxon>Pseudomonadota</taxon>
        <taxon>Gammaproteobacteria</taxon>
        <taxon>Pseudomonadales</taxon>
        <taxon>Pseudomonadaceae</taxon>
        <taxon>Pseudomonas</taxon>
    </lineage>
</organism>
<evidence type="ECO:0000256" key="1">
    <source>
        <dbReference type="SAM" id="Phobius"/>
    </source>
</evidence>